<evidence type="ECO:0000256" key="1">
    <source>
        <dbReference type="SAM" id="MobiDB-lite"/>
    </source>
</evidence>
<evidence type="ECO:0008006" key="5">
    <source>
        <dbReference type="Google" id="ProtNLM"/>
    </source>
</evidence>
<sequence length="273" mass="30156">MDKKNDGRFVFGADDKDEPVAYGDHERSRLDSLSLKVTLIAVITPCLIGIVMLFGYIDMNRRVAAFKDTGSKEVRSASKDMERMVSSLQVKNARMEKLLDEELGVIKTRLGVLEKKIGKAQKDVDFIVATRLTKKQTEARFGTLETRLGKNDKALALIQSDVDETIDRTRQLEKKTAADAKGLTRLKADLAAARKDLKDLAVSLPTLSELDKRLKKERILLQVRIDEVRTSLDMRMDSIEKADQGPPAPADPPAQTPPPASPAGTISEQEIGG</sequence>
<keyword evidence="2" id="KW-0812">Transmembrane</keyword>
<dbReference type="AlphaFoldDB" id="A0A1G5DEA1"/>
<reference evidence="3 4" key="1">
    <citation type="submission" date="2016-10" db="EMBL/GenBank/DDBJ databases">
        <authorList>
            <person name="de Groot N.N."/>
        </authorList>
    </citation>
    <scope>NUCLEOTIDE SEQUENCE [LARGE SCALE GENOMIC DNA]</scope>
    <source>
        <strain evidence="3 4">AA1</strain>
    </source>
</reference>
<feature type="transmembrane region" description="Helical" evidence="2">
    <location>
        <begin position="37"/>
        <end position="57"/>
    </location>
</feature>
<keyword evidence="2" id="KW-0472">Membrane</keyword>
<evidence type="ECO:0000313" key="3">
    <source>
        <dbReference type="EMBL" id="SCY13159.1"/>
    </source>
</evidence>
<protein>
    <recommendedName>
        <fullName evidence="5">Chromosome partition protein Smc</fullName>
    </recommendedName>
</protein>
<gene>
    <name evidence="3" type="ORF">SAMN05216233_104147</name>
</gene>
<dbReference type="EMBL" id="FMUX01000004">
    <property type="protein sequence ID" value="SCY13159.1"/>
    <property type="molecule type" value="Genomic_DNA"/>
</dbReference>
<dbReference type="RefSeq" id="WP_092209893.1">
    <property type="nucleotide sequence ID" value="NZ_FMUX01000004.1"/>
</dbReference>
<organism evidence="3 4">
    <name type="scientific">Desulfoluna spongiiphila</name>
    <dbReference type="NCBI Taxonomy" id="419481"/>
    <lineage>
        <taxon>Bacteria</taxon>
        <taxon>Pseudomonadati</taxon>
        <taxon>Thermodesulfobacteriota</taxon>
        <taxon>Desulfobacteria</taxon>
        <taxon>Desulfobacterales</taxon>
        <taxon>Desulfolunaceae</taxon>
        <taxon>Desulfoluna</taxon>
    </lineage>
</organism>
<feature type="compositionally biased region" description="Pro residues" evidence="1">
    <location>
        <begin position="246"/>
        <end position="261"/>
    </location>
</feature>
<evidence type="ECO:0000313" key="4">
    <source>
        <dbReference type="Proteomes" id="UP000198870"/>
    </source>
</evidence>
<accession>A0A1G5DEA1</accession>
<dbReference type="SUPFAM" id="SSF57997">
    <property type="entry name" value="Tropomyosin"/>
    <property type="match status" value="1"/>
</dbReference>
<dbReference type="STRING" id="419481.SAMN05216233_104147"/>
<proteinExistence type="predicted"/>
<evidence type="ECO:0000256" key="2">
    <source>
        <dbReference type="SAM" id="Phobius"/>
    </source>
</evidence>
<keyword evidence="4" id="KW-1185">Reference proteome</keyword>
<keyword evidence="2" id="KW-1133">Transmembrane helix</keyword>
<name>A0A1G5DEA1_9BACT</name>
<dbReference type="OrthoDB" id="5417798at2"/>
<dbReference type="Proteomes" id="UP000198870">
    <property type="component" value="Unassembled WGS sequence"/>
</dbReference>
<feature type="region of interest" description="Disordered" evidence="1">
    <location>
        <begin position="235"/>
        <end position="273"/>
    </location>
</feature>